<sequence>MPDMLHMDTLPKGCVAALALLLFLLSVSITVVRLRTKMLAGAPDDPTRLLAKLVRAQGNTAEYAAMLAVLIVMHGAAPRPAWVSTMMALAVAARVVFAAGMLLSPSLARFNIIRAVGACGTYVAGIALALALVIR</sequence>
<keyword evidence="7" id="KW-1185">Reference proteome</keyword>
<organism evidence="6 7">
    <name type="scientific">Xanthobacter oligotrophicus</name>
    <dbReference type="NCBI Taxonomy" id="2607286"/>
    <lineage>
        <taxon>Bacteria</taxon>
        <taxon>Pseudomonadati</taxon>
        <taxon>Pseudomonadota</taxon>
        <taxon>Alphaproteobacteria</taxon>
        <taxon>Hyphomicrobiales</taxon>
        <taxon>Xanthobacteraceae</taxon>
        <taxon>Xanthobacter</taxon>
    </lineage>
</organism>
<evidence type="ECO:0000313" key="6">
    <source>
        <dbReference type="EMBL" id="MFG1374161.1"/>
    </source>
</evidence>
<protein>
    <submittedName>
        <fullName evidence="6">MAPEG family protein</fullName>
    </submittedName>
</protein>
<evidence type="ECO:0000256" key="3">
    <source>
        <dbReference type="ARBA" id="ARBA00022989"/>
    </source>
</evidence>
<keyword evidence="3 5" id="KW-1133">Transmembrane helix</keyword>
<feature type="transmembrane region" description="Helical" evidence="5">
    <location>
        <begin position="81"/>
        <end position="103"/>
    </location>
</feature>
<accession>A0ABW7A2E0</accession>
<comment type="caution">
    <text evidence="6">The sequence shown here is derived from an EMBL/GenBank/DDBJ whole genome shotgun (WGS) entry which is preliminary data.</text>
</comment>
<keyword evidence="2 5" id="KW-0812">Transmembrane</keyword>
<feature type="transmembrane region" description="Helical" evidence="5">
    <location>
        <begin position="115"/>
        <end position="134"/>
    </location>
</feature>
<dbReference type="Pfam" id="PF01124">
    <property type="entry name" value="MAPEG"/>
    <property type="match status" value="1"/>
</dbReference>
<proteinExistence type="predicted"/>
<evidence type="ECO:0000256" key="4">
    <source>
        <dbReference type="ARBA" id="ARBA00023136"/>
    </source>
</evidence>
<dbReference type="SUPFAM" id="SSF161084">
    <property type="entry name" value="MAPEG domain-like"/>
    <property type="match status" value="1"/>
</dbReference>
<evidence type="ECO:0000313" key="7">
    <source>
        <dbReference type="Proteomes" id="UP001604002"/>
    </source>
</evidence>
<dbReference type="RefSeq" id="WP_393993824.1">
    <property type="nucleotide sequence ID" value="NZ_JBAFVH010000010.1"/>
</dbReference>
<keyword evidence="4 5" id="KW-0472">Membrane</keyword>
<dbReference type="Proteomes" id="UP001604002">
    <property type="component" value="Unassembled WGS sequence"/>
</dbReference>
<evidence type="ECO:0000256" key="5">
    <source>
        <dbReference type="SAM" id="Phobius"/>
    </source>
</evidence>
<name>A0ABW7A2E0_9HYPH</name>
<reference evidence="6 7" key="1">
    <citation type="submission" date="2024-02" db="EMBL/GenBank/DDBJ databases">
        <title>Expansion and revision of Xanthobacter and proposal of Roseixanthobacter gen. nov.</title>
        <authorList>
            <person name="Soltysiak M.P.M."/>
            <person name="Jalihal A."/>
            <person name="Ory A."/>
            <person name="Chrisophersen C."/>
            <person name="Lee A.D."/>
            <person name="Boulton J."/>
            <person name="Springer M."/>
        </authorList>
    </citation>
    <scope>NUCLEOTIDE SEQUENCE [LARGE SCALE GENOMIC DNA]</scope>
    <source>
        <strain evidence="6 7">23A</strain>
    </source>
</reference>
<gene>
    <name evidence="6" type="ORF">V5F32_18435</name>
</gene>
<dbReference type="InterPro" id="IPR023352">
    <property type="entry name" value="MAPEG-like_dom_sf"/>
</dbReference>
<dbReference type="EMBL" id="JBAFVH010000010">
    <property type="protein sequence ID" value="MFG1374161.1"/>
    <property type="molecule type" value="Genomic_DNA"/>
</dbReference>
<comment type="subcellular location">
    <subcellularLocation>
        <location evidence="1">Membrane</location>
    </subcellularLocation>
</comment>
<evidence type="ECO:0000256" key="1">
    <source>
        <dbReference type="ARBA" id="ARBA00004370"/>
    </source>
</evidence>
<dbReference type="InterPro" id="IPR001129">
    <property type="entry name" value="Membr-assoc_MAPEG"/>
</dbReference>
<evidence type="ECO:0000256" key="2">
    <source>
        <dbReference type="ARBA" id="ARBA00022692"/>
    </source>
</evidence>
<dbReference type="Gene3D" id="1.20.120.550">
    <property type="entry name" value="Membrane associated eicosanoid/glutathione metabolism-like domain"/>
    <property type="match status" value="1"/>
</dbReference>